<dbReference type="AlphaFoldDB" id="A0A8J5IS75"/>
<gene>
    <name evidence="2" type="ORF">JG688_00010099</name>
</gene>
<comment type="caution">
    <text evidence="2">The sequence shown here is derived from an EMBL/GenBank/DDBJ whole genome shotgun (WGS) entry which is preliminary data.</text>
</comment>
<feature type="compositionally biased region" description="Basic residues" evidence="1">
    <location>
        <begin position="36"/>
        <end position="51"/>
    </location>
</feature>
<dbReference type="Proteomes" id="UP000709295">
    <property type="component" value="Unassembled WGS sequence"/>
</dbReference>
<feature type="non-terminal residue" evidence="2">
    <location>
        <position position="1"/>
    </location>
</feature>
<evidence type="ECO:0000256" key="1">
    <source>
        <dbReference type="SAM" id="MobiDB-lite"/>
    </source>
</evidence>
<evidence type="ECO:0000313" key="3">
    <source>
        <dbReference type="Proteomes" id="UP000709295"/>
    </source>
</evidence>
<reference evidence="2" key="1">
    <citation type="submission" date="2021-01" db="EMBL/GenBank/DDBJ databases">
        <title>Phytophthora aleatoria, a newly-described species from Pinus radiata is distinct from Phytophthora cactorum isolates based on comparative genomics.</title>
        <authorList>
            <person name="Mcdougal R."/>
            <person name="Panda P."/>
            <person name="Williams N."/>
            <person name="Studholme D.J."/>
        </authorList>
    </citation>
    <scope>NUCLEOTIDE SEQUENCE</scope>
    <source>
        <strain evidence="2">NZFS 4037</strain>
    </source>
</reference>
<feature type="region of interest" description="Disordered" evidence="1">
    <location>
        <begin position="19"/>
        <end position="89"/>
    </location>
</feature>
<organism evidence="2 3">
    <name type="scientific">Phytophthora aleatoria</name>
    <dbReference type="NCBI Taxonomy" id="2496075"/>
    <lineage>
        <taxon>Eukaryota</taxon>
        <taxon>Sar</taxon>
        <taxon>Stramenopiles</taxon>
        <taxon>Oomycota</taxon>
        <taxon>Peronosporomycetes</taxon>
        <taxon>Peronosporales</taxon>
        <taxon>Peronosporaceae</taxon>
        <taxon>Phytophthora</taxon>
    </lineage>
</organism>
<dbReference type="EMBL" id="JAENGY010000615">
    <property type="protein sequence ID" value="KAG6959375.1"/>
    <property type="molecule type" value="Genomic_DNA"/>
</dbReference>
<sequence>LGGGPGQVHDGACVTACKQASPGEAPTGTALAEARKGKKKLRKSYGVRHAGHAGAPAVEESSEDAVATSKSADASAAAKRSATTTKRSDGGIDLGTFMASFEPGVADAETVPAAESWTRAAAPDQDITDMAVQLYALKAERHSGLLADVGHLRAELTKAKTGKTRFVKWLVGPGIKAVVFELGPPSPLKSLCFQEKADDADDVSSNAQDDLLEFADFGWDEIQFDAPDNGEDVMQEEPIGQEREDDDAENGGKDDYSADEYHPSDFNSSSDSNEDYDPNDD</sequence>
<feature type="compositionally biased region" description="Acidic residues" evidence="1">
    <location>
        <begin position="223"/>
        <end position="235"/>
    </location>
</feature>
<protein>
    <submittedName>
        <fullName evidence="2">Uncharacterized protein</fullName>
    </submittedName>
</protein>
<keyword evidence="3" id="KW-1185">Reference proteome</keyword>
<evidence type="ECO:0000313" key="2">
    <source>
        <dbReference type="EMBL" id="KAG6959375.1"/>
    </source>
</evidence>
<feature type="compositionally biased region" description="Basic and acidic residues" evidence="1">
    <location>
        <begin position="250"/>
        <end position="263"/>
    </location>
</feature>
<feature type="compositionally biased region" description="Acidic residues" evidence="1">
    <location>
        <begin position="272"/>
        <end position="281"/>
    </location>
</feature>
<proteinExistence type="predicted"/>
<feature type="region of interest" description="Disordered" evidence="1">
    <location>
        <begin position="223"/>
        <end position="281"/>
    </location>
</feature>
<accession>A0A8J5IS75</accession>
<name>A0A8J5IS75_9STRA</name>
<feature type="compositionally biased region" description="Low complexity" evidence="1">
    <location>
        <begin position="64"/>
        <end position="85"/>
    </location>
</feature>